<dbReference type="EMBL" id="CP023284">
    <property type="protein sequence ID" value="ATA57024.1"/>
    <property type="molecule type" value="Genomic_DNA"/>
</dbReference>
<name>A0A250DRW4_9BURK</name>
<proteinExistence type="predicted"/>
<dbReference type="AlphaFoldDB" id="A0A250DRW4"/>
<accession>A0A250DRW4</accession>
<gene>
    <name evidence="1" type="ORF">CKY39_30235</name>
</gene>
<evidence type="ECO:0008006" key="3">
    <source>
        <dbReference type="Google" id="ProtNLM"/>
    </source>
</evidence>
<evidence type="ECO:0000313" key="1">
    <source>
        <dbReference type="EMBL" id="ATA57024.1"/>
    </source>
</evidence>
<reference evidence="1 2" key="1">
    <citation type="submission" date="2017-09" db="EMBL/GenBank/DDBJ databases">
        <title>The diverse metabolic capabilities of V. boronicumulans make it an excellent choice for continued studies on novel biodegradation.</title>
        <authorList>
            <person name="Sun S."/>
        </authorList>
    </citation>
    <scope>NUCLEOTIDE SEQUENCE [LARGE SCALE GENOMIC DNA]</scope>
    <source>
        <strain evidence="1 2">J1</strain>
    </source>
</reference>
<organism evidence="1 2">
    <name type="scientific">Variovorax boronicumulans</name>
    <dbReference type="NCBI Taxonomy" id="436515"/>
    <lineage>
        <taxon>Bacteria</taxon>
        <taxon>Pseudomonadati</taxon>
        <taxon>Pseudomonadota</taxon>
        <taxon>Betaproteobacteria</taxon>
        <taxon>Burkholderiales</taxon>
        <taxon>Comamonadaceae</taxon>
        <taxon>Variovorax</taxon>
    </lineage>
</organism>
<evidence type="ECO:0000313" key="2">
    <source>
        <dbReference type="Proteomes" id="UP000217154"/>
    </source>
</evidence>
<dbReference type="Proteomes" id="UP000217154">
    <property type="component" value="Chromosome"/>
</dbReference>
<sequence>MPSLPSPSWPVLALAAVLGACSPTFNWREVPIADAGLVALLPCKADRAQRALPLGAESVQVDMTGCEAGGATFAVAHAAATSPAQAEAWLTAWRTATHGQLGVAQVIQGPATLPRATAVPAPWRLDGQSAQQGVAPVQVLWFAQSQKDGSVSLYQATVLGRPSSPEATKTFFEGLRLP</sequence>
<protein>
    <recommendedName>
        <fullName evidence="3">Lipoprotein</fullName>
    </recommendedName>
</protein>
<dbReference type="RefSeq" id="WP_095747042.1">
    <property type="nucleotide sequence ID" value="NZ_CP023284.1"/>
</dbReference>
<dbReference type="KEGG" id="vbo:CKY39_30235"/>